<feature type="non-terminal residue" evidence="2">
    <location>
        <position position="63"/>
    </location>
</feature>
<reference evidence="2 4" key="1">
    <citation type="submission" date="2008-03" db="EMBL/GenBank/DDBJ databases">
        <title>Annotation of Ixodes scapularis.</title>
        <authorList>
            <consortium name="Ixodes scapularis Genome Project Consortium"/>
            <person name="Caler E."/>
            <person name="Hannick L.I."/>
            <person name="Bidwell S."/>
            <person name="Joardar V."/>
            <person name="Thiagarajan M."/>
            <person name="Amedeo P."/>
            <person name="Galinsky K.J."/>
            <person name="Schobel S."/>
            <person name="Inman J."/>
            <person name="Hostetler J."/>
            <person name="Miller J."/>
            <person name="Hammond M."/>
            <person name="Megy K."/>
            <person name="Lawson D."/>
            <person name="Kodira C."/>
            <person name="Sutton G."/>
            <person name="Meyer J."/>
            <person name="Hill C.A."/>
            <person name="Birren B."/>
            <person name="Nene V."/>
            <person name="Collins F."/>
            <person name="Alarcon-Chaidez F."/>
            <person name="Wikel S."/>
            <person name="Strausberg R."/>
        </authorList>
    </citation>
    <scope>NUCLEOTIDE SEQUENCE [LARGE SCALE GENOMIC DNA]</scope>
    <source>
        <strain evidence="4">Wikel</strain>
        <strain evidence="2">Wikel colony</strain>
    </source>
</reference>
<dbReference type="HOGENOM" id="CLU_2892446_0_0_1"/>
<dbReference type="SUPFAM" id="SSF56801">
    <property type="entry name" value="Acetyl-CoA synthetase-like"/>
    <property type="match status" value="1"/>
</dbReference>
<organism>
    <name type="scientific">Ixodes scapularis</name>
    <name type="common">Black-legged tick</name>
    <name type="synonym">Deer tick</name>
    <dbReference type="NCBI Taxonomy" id="6945"/>
    <lineage>
        <taxon>Eukaryota</taxon>
        <taxon>Metazoa</taxon>
        <taxon>Ecdysozoa</taxon>
        <taxon>Arthropoda</taxon>
        <taxon>Chelicerata</taxon>
        <taxon>Arachnida</taxon>
        <taxon>Acari</taxon>
        <taxon>Parasitiformes</taxon>
        <taxon>Ixodida</taxon>
        <taxon>Ixodoidea</taxon>
        <taxon>Ixodidae</taxon>
        <taxon>Ixodinae</taxon>
        <taxon>Ixodes</taxon>
    </lineage>
</organism>
<dbReference type="VEuPathDB" id="VectorBase:ISCW009881"/>
<dbReference type="VEuPathDB" id="VectorBase:ISCI009881"/>
<gene>
    <name evidence="2" type="ORF">IscW_ISCW009881</name>
</gene>
<proteinExistence type="predicted"/>
<dbReference type="InParanoid" id="B7Q0Q3"/>
<keyword evidence="4" id="KW-1185">Reference proteome</keyword>
<evidence type="ECO:0000259" key="1">
    <source>
        <dbReference type="Pfam" id="PF00501"/>
    </source>
</evidence>
<dbReference type="InterPro" id="IPR000873">
    <property type="entry name" value="AMP-dep_synth/lig_dom"/>
</dbReference>
<dbReference type="Pfam" id="PF00501">
    <property type="entry name" value="AMP-binding"/>
    <property type="match status" value="1"/>
</dbReference>
<dbReference type="EMBL" id="DS833339">
    <property type="protein sequence ID" value="EEC12425.1"/>
    <property type="molecule type" value="Genomic_DNA"/>
</dbReference>
<dbReference type="PaxDb" id="6945-B7Q0Q3"/>
<evidence type="ECO:0000313" key="4">
    <source>
        <dbReference type="Proteomes" id="UP000001555"/>
    </source>
</evidence>
<name>B7Q0Q3_IXOSC</name>
<protein>
    <recommendedName>
        <fullName evidence="1">AMP-dependent synthetase/ligase domain-containing protein</fullName>
    </recommendedName>
</protein>
<reference evidence="3" key="2">
    <citation type="submission" date="2020-05" db="UniProtKB">
        <authorList>
            <consortium name="EnsemblMetazoa"/>
        </authorList>
    </citation>
    <scope>IDENTIFICATION</scope>
    <source>
        <strain evidence="3">wikel</strain>
    </source>
</reference>
<dbReference type="EnsemblMetazoa" id="ISCW009881-RA">
    <property type="protein sequence ID" value="ISCW009881-PA"/>
    <property type="gene ID" value="ISCW009881"/>
</dbReference>
<dbReference type="Proteomes" id="UP000001555">
    <property type="component" value="Unassembled WGS sequence"/>
</dbReference>
<evidence type="ECO:0000313" key="2">
    <source>
        <dbReference type="EMBL" id="EEC12425.1"/>
    </source>
</evidence>
<feature type="non-terminal residue" evidence="2">
    <location>
        <position position="1"/>
    </location>
</feature>
<accession>B7Q0Q3</accession>
<dbReference type="InterPro" id="IPR042099">
    <property type="entry name" value="ANL_N_sf"/>
</dbReference>
<dbReference type="Gene3D" id="3.40.50.12780">
    <property type="entry name" value="N-terminal domain of ligase-like"/>
    <property type="match status" value="1"/>
</dbReference>
<dbReference type="EMBL" id="ABJB011043692">
    <property type="status" value="NOT_ANNOTATED_CDS"/>
    <property type="molecule type" value="Genomic_DNA"/>
</dbReference>
<dbReference type="AlphaFoldDB" id="B7Q0Q3"/>
<feature type="domain" description="AMP-dependent synthetase/ligase" evidence="1">
    <location>
        <begin position="9"/>
        <end position="58"/>
    </location>
</feature>
<evidence type="ECO:0000313" key="3">
    <source>
        <dbReference type="EnsemblMetazoa" id="ISCW009881-PA"/>
    </source>
</evidence>
<sequence length="63" mass="7122">DIVNEIRKNKYSVPRVERIMLGGSMMPISLASEIREIFNVESLYNCYGLTEVSGIVMFSHVGQ</sequence>